<dbReference type="InterPro" id="IPR046797">
    <property type="entry name" value="PDDEXK_12"/>
</dbReference>
<dbReference type="AlphaFoldDB" id="A0A9P8VMQ6"/>
<proteinExistence type="predicted"/>
<sequence>MRHRAANELSRMTQQVTNMPGSAQDAVLSSLDQAAQLPDYLPGIIIQGHDWHLVITTREGDKTMFWQKMTFGSTSSSKGIYQIICTLQLLGRWARDEYWPWLRGVVSEWPCYDGQTLII</sequence>
<evidence type="ECO:0000313" key="2">
    <source>
        <dbReference type="EMBL" id="KAH6869140.1"/>
    </source>
</evidence>
<organism evidence="2 3">
    <name type="scientific">Thelonectria olida</name>
    <dbReference type="NCBI Taxonomy" id="1576542"/>
    <lineage>
        <taxon>Eukaryota</taxon>
        <taxon>Fungi</taxon>
        <taxon>Dikarya</taxon>
        <taxon>Ascomycota</taxon>
        <taxon>Pezizomycotina</taxon>
        <taxon>Sordariomycetes</taxon>
        <taxon>Hypocreomycetidae</taxon>
        <taxon>Hypocreales</taxon>
        <taxon>Nectriaceae</taxon>
        <taxon>Thelonectria</taxon>
    </lineage>
</organism>
<comment type="caution">
    <text evidence="2">The sequence shown here is derived from an EMBL/GenBank/DDBJ whole genome shotgun (WGS) entry which is preliminary data.</text>
</comment>
<accession>A0A9P8VMQ6</accession>
<protein>
    <recommendedName>
        <fullName evidence="1">PD-(D/E)XK nuclease-like domain-containing protein</fullName>
    </recommendedName>
</protein>
<dbReference type="Proteomes" id="UP000777438">
    <property type="component" value="Unassembled WGS sequence"/>
</dbReference>
<keyword evidence="3" id="KW-1185">Reference proteome</keyword>
<dbReference type="Pfam" id="PF20516">
    <property type="entry name" value="PDDEXK_12"/>
    <property type="match status" value="1"/>
</dbReference>
<dbReference type="EMBL" id="JAGPYM010000080">
    <property type="protein sequence ID" value="KAH6869140.1"/>
    <property type="molecule type" value="Genomic_DNA"/>
</dbReference>
<reference evidence="2 3" key="1">
    <citation type="journal article" date="2021" name="Nat. Commun.">
        <title>Genetic determinants of endophytism in the Arabidopsis root mycobiome.</title>
        <authorList>
            <person name="Mesny F."/>
            <person name="Miyauchi S."/>
            <person name="Thiergart T."/>
            <person name="Pickel B."/>
            <person name="Atanasova L."/>
            <person name="Karlsson M."/>
            <person name="Huettel B."/>
            <person name="Barry K.W."/>
            <person name="Haridas S."/>
            <person name="Chen C."/>
            <person name="Bauer D."/>
            <person name="Andreopoulos W."/>
            <person name="Pangilinan J."/>
            <person name="LaButti K."/>
            <person name="Riley R."/>
            <person name="Lipzen A."/>
            <person name="Clum A."/>
            <person name="Drula E."/>
            <person name="Henrissat B."/>
            <person name="Kohler A."/>
            <person name="Grigoriev I.V."/>
            <person name="Martin F.M."/>
            <person name="Hacquard S."/>
        </authorList>
    </citation>
    <scope>NUCLEOTIDE SEQUENCE [LARGE SCALE GENOMIC DNA]</scope>
    <source>
        <strain evidence="2 3">MPI-CAGE-CH-0241</strain>
    </source>
</reference>
<feature type="domain" description="PD-(D/E)XK nuclease-like" evidence="1">
    <location>
        <begin position="21"/>
        <end position="99"/>
    </location>
</feature>
<dbReference type="OrthoDB" id="4161186at2759"/>
<name>A0A9P8VMQ6_9HYPO</name>
<gene>
    <name evidence="2" type="ORF">B0T10DRAFT_313984</name>
</gene>
<evidence type="ECO:0000259" key="1">
    <source>
        <dbReference type="Pfam" id="PF20516"/>
    </source>
</evidence>
<evidence type="ECO:0000313" key="3">
    <source>
        <dbReference type="Proteomes" id="UP000777438"/>
    </source>
</evidence>